<evidence type="ECO:0000256" key="9">
    <source>
        <dbReference type="ARBA" id="ARBA00023224"/>
    </source>
</evidence>
<keyword evidence="3" id="KW-1003">Cell membrane</keyword>
<comment type="subcellular location">
    <subcellularLocation>
        <location evidence="1">Cell membrane</location>
        <topology evidence="1">Multi-pass membrane protein</topology>
    </subcellularLocation>
</comment>
<dbReference type="PANTHER" id="PTHR46925:SF2">
    <property type="entry name" value="G-PROTEIN COUPLED RECEPTOR TKR-1-RELATED"/>
    <property type="match status" value="1"/>
</dbReference>
<gene>
    <name evidence="12" type="ORF">CLUMA_CG001816</name>
</gene>
<keyword evidence="4 10" id="KW-0812">Transmembrane</keyword>
<organism evidence="12 13">
    <name type="scientific">Clunio marinus</name>
    <dbReference type="NCBI Taxonomy" id="568069"/>
    <lineage>
        <taxon>Eukaryota</taxon>
        <taxon>Metazoa</taxon>
        <taxon>Ecdysozoa</taxon>
        <taxon>Arthropoda</taxon>
        <taxon>Hexapoda</taxon>
        <taxon>Insecta</taxon>
        <taxon>Pterygota</taxon>
        <taxon>Neoptera</taxon>
        <taxon>Endopterygota</taxon>
        <taxon>Diptera</taxon>
        <taxon>Nematocera</taxon>
        <taxon>Chironomoidea</taxon>
        <taxon>Chironomidae</taxon>
        <taxon>Clunio</taxon>
    </lineage>
</organism>
<comment type="similarity">
    <text evidence="2">Belongs to the G-protein coupled receptor 1 family.</text>
</comment>
<dbReference type="PRINTS" id="PR00237">
    <property type="entry name" value="GPCRRHODOPSN"/>
</dbReference>
<keyword evidence="8" id="KW-0675">Receptor</keyword>
<evidence type="ECO:0000256" key="4">
    <source>
        <dbReference type="ARBA" id="ARBA00022692"/>
    </source>
</evidence>
<evidence type="ECO:0000256" key="8">
    <source>
        <dbReference type="ARBA" id="ARBA00023170"/>
    </source>
</evidence>
<dbReference type="SUPFAM" id="SSF81321">
    <property type="entry name" value="Family A G protein-coupled receptor-like"/>
    <property type="match status" value="1"/>
</dbReference>
<evidence type="ECO:0000256" key="3">
    <source>
        <dbReference type="ARBA" id="ARBA00022475"/>
    </source>
</evidence>
<dbReference type="Pfam" id="PF00001">
    <property type="entry name" value="7tm_1"/>
    <property type="match status" value="1"/>
</dbReference>
<evidence type="ECO:0000313" key="12">
    <source>
        <dbReference type="EMBL" id="CRK88030.1"/>
    </source>
</evidence>
<keyword evidence="6" id="KW-0297">G-protein coupled receptor</keyword>
<proteinExistence type="inferred from homology"/>
<reference evidence="12 13" key="1">
    <citation type="submission" date="2015-04" db="EMBL/GenBank/DDBJ databases">
        <authorList>
            <person name="Syromyatnikov M.Y."/>
            <person name="Popov V.N."/>
        </authorList>
    </citation>
    <scope>NUCLEOTIDE SEQUENCE [LARGE SCALE GENOMIC DNA]</scope>
</reference>
<keyword evidence="7 10" id="KW-0472">Membrane</keyword>
<feature type="transmembrane region" description="Helical" evidence="10">
    <location>
        <begin position="36"/>
        <end position="59"/>
    </location>
</feature>
<keyword evidence="5 10" id="KW-1133">Transmembrane helix</keyword>
<feature type="domain" description="G-protein coupled receptors family 1 profile" evidence="11">
    <location>
        <begin position="1"/>
        <end position="57"/>
    </location>
</feature>
<dbReference type="STRING" id="568069.A0A1J1HNI9"/>
<dbReference type="PROSITE" id="PS50262">
    <property type="entry name" value="G_PROTEIN_RECEP_F1_2"/>
    <property type="match status" value="1"/>
</dbReference>
<dbReference type="GO" id="GO:0004995">
    <property type="term" value="F:tachykinin receptor activity"/>
    <property type="evidence" value="ECO:0007669"/>
    <property type="project" value="InterPro"/>
</dbReference>
<dbReference type="PANTHER" id="PTHR46925">
    <property type="entry name" value="G-PROTEIN COUPLED RECEPTOR TKR-1-RELATED"/>
    <property type="match status" value="1"/>
</dbReference>
<dbReference type="InterPro" id="IPR000276">
    <property type="entry name" value="GPCR_Rhodpsn"/>
</dbReference>
<dbReference type="AlphaFoldDB" id="A0A1J1HNI9"/>
<evidence type="ECO:0000256" key="2">
    <source>
        <dbReference type="ARBA" id="ARBA00010663"/>
    </source>
</evidence>
<protein>
    <submittedName>
        <fullName evidence="12">CLUMA_CG001816, isoform A</fullName>
    </submittedName>
</protein>
<evidence type="ECO:0000256" key="10">
    <source>
        <dbReference type="SAM" id="Phobius"/>
    </source>
</evidence>
<evidence type="ECO:0000313" key="13">
    <source>
        <dbReference type="Proteomes" id="UP000183832"/>
    </source>
</evidence>
<dbReference type="GO" id="GO:0005886">
    <property type="term" value="C:plasma membrane"/>
    <property type="evidence" value="ECO:0007669"/>
    <property type="project" value="UniProtKB-SubCell"/>
</dbReference>
<dbReference type="EMBL" id="CVRI01000006">
    <property type="protein sequence ID" value="CRK88030.1"/>
    <property type="molecule type" value="Genomic_DNA"/>
</dbReference>
<keyword evidence="13" id="KW-1185">Reference proteome</keyword>
<dbReference type="OrthoDB" id="10053194at2759"/>
<dbReference type="InterPro" id="IPR017452">
    <property type="entry name" value="GPCR_Rhodpsn_7TM"/>
</dbReference>
<accession>A0A1J1HNI9</accession>
<dbReference type="Gene3D" id="1.20.1070.10">
    <property type="entry name" value="Rhodopsin 7-helix transmembrane proteins"/>
    <property type="match status" value="1"/>
</dbReference>
<evidence type="ECO:0000256" key="6">
    <source>
        <dbReference type="ARBA" id="ARBA00023040"/>
    </source>
</evidence>
<sequence>MIKMMLAVVGVFIFCWLPFNLFMLLGIDATSDELLPYLWFAFHWLAMSHSCYNPLIYCYMNQRFRSGFITILHRIPGFEKFCSKRFRGMEESSHLHRINTSTMYISARRKQQITGKTPQKTETSCFCEETTLQR</sequence>
<evidence type="ECO:0000259" key="11">
    <source>
        <dbReference type="PROSITE" id="PS50262"/>
    </source>
</evidence>
<name>A0A1J1HNI9_9DIPT</name>
<evidence type="ECO:0000256" key="5">
    <source>
        <dbReference type="ARBA" id="ARBA00022989"/>
    </source>
</evidence>
<evidence type="ECO:0000256" key="1">
    <source>
        <dbReference type="ARBA" id="ARBA00004651"/>
    </source>
</evidence>
<keyword evidence="9" id="KW-0807">Transducer</keyword>
<dbReference type="Proteomes" id="UP000183832">
    <property type="component" value="Unassembled WGS sequence"/>
</dbReference>
<dbReference type="InterPro" id="IPR001681">
    <property type="entry name" value="Neurokn_rcpt"/>
</dbReference>
<evidence type="ECO:0000256" key="7">
    <source>
        <dbReference type="ARBA" id="ARBA00023136"/>
    </source>
</evidence>